<dbReference type="Proteomes" id="UP000315017">
    <property type="component" value="Chromosome"/>
</dbReference>
<keyword evidence="2" id="KW-0472">Membrane</keyword>
<dbReference type="RefSeq" id="WP_145088560.1">
    <property type="nucleotide sequence ID" value="NZ_CP036274.1"/>
</dbReference>
<keyword evidence="1" id="KW-0175">Coiled coil</keyword>
<dbReference type="KEGG" id="aagg:ETAA8_26910"/>
<keyword evidence="4" id="KW-1185">Reference proteome</keyword>
<accession>A0A517YBG9</accession>
<evidence type="ECO:0000313" key="3">
    <source>
        <dbReference type="EMBL" id="QDU27603.1"/>
    </source>
</evidence>
<evidence type="ECO:0000313" key="4">
    <source>
        <dbReference type="Proteomes" id="UP000315017"/>
    </source>
</evidence>
<dbReference type="AlphaFoldDB" id="A0A517YBG9"/>
<sequence>MIKFRWQWTPLILVATGAVAIVVATIAARETLGWWQLAIYLGIAAVAGSTFWLRRQLSADEQQIEQLRQNVAEEEARIARLKADMAEQQALVQKQFEQQASQLDVREQALAKRLLTFHEWMEFPEPLSLASGPAPAGNISDLVRKDRQLMELLKQETQVLYDNIISNKYLIEGQFQPVLVRDDAHQLVLKVARLYQPSAEQPLLEVSLDQIVRASSRGALNILIVLDQLPVSVKDYNLSALYQYVRRAVEGYRLYRKTEPYWPYVNTAYYLSRFAMGANPLALGAWWVLGSIGRQGATVIAQQVVNRQALALLSSVVRVIGCEVAAIYGGDFRHRDANWIYGAELTELISAFPLSREGLSASLKEIGALQFRCEYDRLFLYRCLAAHQSAQPQKYHALDCLLSDERHAIATRLEKFLDLYLHGRSPERIATWKQGVEARLQVKLTVGLKPALMSVREQLTDAVRSLASYLVGEKELEPEELPALLSNTRIFAQIPDDQRESLLAQLLENPPYFFEHPDLDPDSDLVGIYLDDLAALDARVPPHDVQREDSLFAVAAYLRKDAKTFEALLTKQRQAYFAERLHPEAPLRRAPAHVMRAVLDLLAGDSSRFYLFHPVTLEWPDGQMPLDLKSVDLWLLGTADRLILFSATATPQVLWSGDHLVQIESVQKFMASSCKLTGGDWLLSEVPAPLAIRLPVPLMNTSSSYFRPLFGMLRTRPQSRDEVESPERPSTL</sequence>
<protein>
    <submittedName>
        <fullName evidence="3">Uncharacterized protein</fullName>
    </submittedName>
</protein>
<keyword evidence="2" id="KW-1133">Transmembrane helix</keyword>
<evidence type="ECO:0000256" key="2">
    <source>
        <dbReference type="SAM" id="Phobius"/>
    </source>
</evidence>
<evidence type="ECO:0000256" key="1">
    <source>
        <dbReference type="SAM" id="Coils"/>
    </source>
</evidence>
<organism evidence="3 4">
    <name type="scientific">Anatilimnocola aggregata</name>
    <dbReference type="NCBI Taxonomy" id="2528021"/>
    <lineage>
        <taxon>Bacteria</taxon>
        <taxon>Pseudomonadati</taxon>
        <taxon>Planctomycetota</taxon>
        <taxon>Planctomycetia</taxon>
        <taxon>Pirellulales</taxon>
        <taxon>Pirellulaceae</taxon>
        <taxon>Anatilimnocola</taxon>
    </lineage>
</organism>
<reference evidence="3 4" key="1">
    <citation type="submission" date="2019-02" db="EMBL/GenBank/DDBJ databases">
        <title>Deep-cultivation of Planctomycetes and their phenomic and genomic characterization uncovers novel biology.</title>
        <authorList>
            <person name="Wiegand S."/>
            <person name="Jogler M."/>
            <person name="Boedeker C."/>
            <person name="Pinto D."/>
            <person name="Vollmers J."/>
            <person name="Rivas-Marin E."/>
            <person name="Kohn T."/>
            <person name="Peeters S.H."/>
            <person name="Heuer A."/>
            <person name="Rast P."/>
            <person name="Oberbeckmann S."/>
            <person name="Bunk B."/>
            <person name="Jeske O."/>
            <person name="Meyerdierks A."/>
            <person name="Storesund J.E."/>
            <person name="Kallscheuer N."/>
            <person name="Luecker S."/>
            <person name="Lage O.M."/>
            <person name="Pohl T."/>
            <person name="Merkel B.J."/>
            <person name="Hornburger P."/>
            <person name="Mueller R.-W."/>
            <person name="Bruemmer F."/>
            <person name="Labrenz M."/>
            <person name="Spormann A.M."/>
            <person name="Op den Camp H."/>
            <person name="Overmann J."/>
            <person name="Amann R."/>
            <person name="Jetten M.S.M."/>
            <person name="Mascher T."/>
            <person name="Medema M.H."/>
            <person name="Devos D.P."/>
            <person name="Kaster A.-K."/>
            <person name="Ovreas L."/>
            <person name="Rohde M."/>
            <person name="Galperin M.Y."/>
            <person name="Jogler C."/>
        </authorList>
    </citation>
    <scope>NUCLEOTIDE SEQUENCE [LARGE SCALE GENOMIC DNA]</scope>
    <source>
        <strain evidence="3 4">ETA_A8</strain>
    </source>
</reference>
<dbReference type="EMBL" id="CP036274">
    <property type="protein sequence ID" value="QDU27603.1"/>
    <property type="molecule type" value="Genomic_DNA"/>
</dbReference>
<gene>
    <name evidence="3" type="ORF">ETAA8_26910</name>
</gene>
<keyword evidence="2" id="KW-0812">Transmembrane</keyword>
<proteinExistence type="predicted"/>
<name>A0A517YBG9_9BACT</name>
<dbReference type="OrthoDB" id="251692at2"/>
<feature type="coiled-coil region" evidence="1">
    <location>
        <begin position="54"/>
        <end position="98"/>
    </location>
</feature>
<feature type="transmembrane region" description="Helical" evidence="2">
    <location>
        <begin position="7"/>
        <end position="28"/>
    </location>
</feature>
<feature type="transmembrane region" description="Helical" evidence="2">
    <location>
        <begin position="34"/>
        <end position="53"/>
    </location>
</feature>